<organism evidence="1 2">
    <name type="scientific">Candidatus Parvarchaeum acidiphilum ARMAN-4</name>
    <dbReference type="NCBI Taxonomy" id="662760"/>
    <lineage>
        <taxon>Archaea</taxon>
        <taxon>Candidatus Parvarchaeota</taxon>
        <taxon>Candidatus Parvarchaeum</taxon>
    </lineage>
</organism>
<reference evidence="1 2" key="1">
    <citation type="journal article" date="2010" name="Proc. Natl. Acad. Sci. U.S.A.">
        <title>Enigmatic, ultrasmall, uncultivated Archaea.</title>
        <authorList>
            <person name="Baker B.J."/>
            <person name="Comolli L.R."/>
            <person name="Dick G.J."/>
            <person name="Hauser L.J."/>
            <person name="Hyatt D."/>
            <person name="Dill B.D."/>
            <person name="Land M.L."/>
            <person name="Verberkmoes N.C."/>
            <person name="Hettich R.L."/>
            <person name="Banfield J.F."/>
        </authorList>
    </citation>
    <scope>NUCLEOTIDE SEQUENCE [LARGE SCALE GENOMIC DNA]</scope>
</reference>
<name>D2EGQ9_PARA4</name>
<gene>
    <name evidence="1" type="ORF">BJBARM4_0960</name>
</gene>
<proteinExistence type="predicted"/>
<dbReference type="AlphaFoldDB" id="D2EGQ9"/>
<evidence type="ECO:0000313" key="2">
    <source>
        <dbReference type="Proteomes" id="UP000009375"/>
    </source>
</evidence>
<accession>D2EGQ9</accession>
<protein>
    <submittedName>
        <fullName evidence="1">Uncharacterized protein</fullName>
    </submittedName>
</protein>
<dbReference type="EMBL" id="GG730077">
    <property type="protein sequence ID" value="EEZ92479.1"/>
    <property type="molecule type" value="Genomic_DNA"/>
</dbReference>
<evidence type="ECO:0000313" key="1">
    <source>
        <dbReference type="EMBL" id="EEZ92479.1"/>
    </source>
</evidence>
<sequence length="42" mass="4493">MANEKGRGRTESAAMQKCGVVNGCAEKNKLVWNDGPKRVTAS</sequence>
<dbReference type="Proteomes" id="UP000009375">
    <property type="component" value="Unassembled WGS sequence"/>
</dbReference>